<dbReference type="InterPro" id="IPR050235">
    <property type="entry name" value="CK1_Ser-Thr_kinase"/>
</dbReference>
<proteinExistence type="predicted"/>
<organism evidence="1 2">
    <name type="scientific">Ancylostoma ceylanicum</name>
    <dbReference type="NCBI Taxonomy" id="53326"/>
    <lineage>
        <taxon>Eukaryota</taxon>
        <taxon>Metazoa</taxon>
        <taxon>Ecdysozoa</taxon>
        <taxon>Nematoda</taxon>
        <taxon>Chromadorea</taxon>
        <taxon>Rhabditida</taxon>
        <taxon>Rhabditina</taxon>
        <taxon>Rhabditomorpha</taxon>
        <taxon>Strongyloidea</taxon>
        <taxon>Ancylostomatidae</taxon>
        <taxon>Ancylostomatinae</taxon>
        <taxon>Ancylostoma</taxon>
    </lineage>
</organism>
<reference evidence="2" key="1">
    <citation type="journal article" date="2015" name="Nat. Genet.">
        <title>The genome and transcriptome of the zoonotic hookworm Ancylostoma ceylanicum identify infection-specific gene families.</title>
        <authorList>
            <person name="Schwarz E.M."/>
            <person name="Hu Y."/>
            <person name="Antoshechkin I."/>
            <person name="Miller M.M."/>
            <person name="Sternberg P.W."/>
            <person name="Aroian R.V."/>
        </authorList>
    </citation>
    <scope>NUCLEOTIDE SEQUENCE</scope>
    <source>
        <strain evidence="2">HY135</strain>
    </source>
</reference>
<evidence type="ECO:0000313" key="1">
    <source>
        <dbReference type="EMBL" id="EYB88590.1"/>
    </source>
</evidence>
<dbReference type="Proteomes" id="UP000024635">
    <property type="component" value="Unassembled WGS sequence"/>
</dbReference>
<dbReference type="OrthoDB" id="5979581at2759"/>
<dbReference type="PANTHER" id="PTHR11909">
    <property type="entry name" value="CASEIN KINASE-RELATED"/>
    <property type="match status" value="1"/>
</dbReference>
<dbReference type="InterPro" id="IPR011009">
    <property type="entry name" value="Kinase-like_dom_sf"/>
</dbReference>
<comment type="caution">
    <text evidence="1">The sequence shown here is derived from an EMBL/GenBank/DDBJ whole genome shotgun (WGS) entry which is preliminary data.</text>
</comment>
<accession>A0A016SD96</accession>
<sequence length="187" mass="21798">MARAFVVKDDVTGKLAIRKPREGEQLFRGTPRYCSLNVHYGKEQGRVDDLWSWLYMLIELQIGLPWSAITDEKEVLAIKSTCPVEDLIRTCPLEFIKIHNYLQTLRYEDRPDYYGLFSECSAGLKRVHGSFLDRYEWETELKDEVDTAISIREEDIKTRKSLSRSKLAHRTYPFASSAAFKENILKL</sequence>
<dbReference type="STRING" id="53326.A0A016SD96"/>
<protein>
    <recommendedName>
        <fullName evidence="3">Protein kinase domain-containing protein</fullName>
    </recommendedName>
</protein>
<dbReference type="Gene3D" id="1.10.510.10">
    <property type="entry name" value="Transferase(Phosphotransferase) domain 1"/>
    <property type="match status" value="1"/>
</dbReference>
<dbReference type="AlphaFoldDB" id="A0A016SD96"/>
<keyword evidence="2" id="KW-1185">Reference proteome</keyword>
<dbReference type="SUPFAM" id="SSF56112">
    <property type="entry name" value="Protein kinase-like (PK-like)"/>
    <property type="match status" value="1"/>
</dbReference>
<evidence type="ECO:0000313" key="2">
    <source>
        <dbReference type="Proteomes" id="UP000024635"/>
    </source>
</evidence>
<gene>
    <name evidence="1" type="primary">Acey_s0244.g3516</name>
    <name evidence="1" type="ORF">Y032_0244g3516</name>
</gene>
<dbReference type="EMBL" id="JARK01001580">
    <property type="protein sequence ID" value="EYB88590.1"/>
    <property type="molecule type" value="Genomic_DNA"/>
</dbReference>
<evidence type="ECO:0008006" key="3">
    <source>
        <dbReference type="Google" id="ProtNLM"/>
    </source>
</evidence>
<name>A0A016SD96_9BILA</name>